<dbReference type="RefSeq" id="WP_153713696.1">
    <property type="nucleotide sequence ID" value="NZ_CP045871.1"/>
</dbReference>
<keyword evidence="2" id="KW-1185">Reference proteome</keyword>
<evidence type="ECO:0008006" key="3">
    <source>
        <dbReference type="Google" id="ProtNLM"/>
    </source>
</evidence>
<dbReference type="Proteomes" id="UP000388235">
    <property type="component" value="Chromosome"/>
</dbReference>
<evidence type="ECO:0000313" key="2">
    <source>
        <dbReference type="Proteomes" id="UP000388235"/>
    </source>
</evidence>
<reference evidence="1 2" key="1">
    <citation type="submission" date="2019-11" db="EMBL/GenBank/DDBJ databases">
        <authorList>
            <person name="Khan S.A."/>
            <person name="Jeon C.O."/>
            <person name="Chun B.H."/>
        </authorList>
    </citation>
    <scope>NUCLEOTIDE SEQUENCE [LARGE SCALE GENOMIC DNA]</scope>
    <source>
        <strain evidence="1 2">IMCC 1097</strain>
    </source>
</reference>
<organism evidence="1 2">
    <name type="scientific">Litorivicinus lipolyticus</name>
    <dbReference type="NCBI Taxonomy" id="418701"/>
    <lineage>
        <taxon>Bacteria</taxon>
        <taxon>Pseudomonadati</taxon>
        <taxon>Pseudomonadota</taxon>
        <taxon>Gammaproteobacteria</taxon>
        <taxon>Oceanospirillales</taxon>
        <taxon>Litorivicinaceae</taxon>
        <taxon>Litorivicinus</taxon>
    </lineage>
</organism>
<sequence>MNWIRDKHFRILAVLGLTFLSGCKADSSAGAQMPKVVKAASCQSTDKKSSDFWDCEESKKLRFNIFLDPEGLSIKLRDGEFYLSRDLGHLDDPDFQDLLIVSDSLPYLVGLVCSDSLEADKIKTLNEIYADSSAYEMNVRMRRSINEDPNVYEWRVEAENVYSSLNKYCL</sequence>
<evidence type="ECO:0000313" key="1">
    <source>
        <dbReference type="EMBL" id="QGG80192.1"/>
    </source>
</evidence>
<dbReference type="KEGG" id="llp:GH975_06225"/>
<dbReference type="PROSITE" id="PS51257">
    <property type="entry name" value="PROKAR_LIPOPROTEIN"/>
    <property type="match status" value="1"/>
</dbReference>
<accession>A0A5Q2QCZ9</accession>
<dbReference type="OrthoDB" id="9808671at2"/>
<dbReference type="AlphaFoldDB" id="A0A5Q2QCZ9"/>
<name>A0A5Q2QCZ9_9GAMM</name>
<proteinExistence type="predicted"/>
<protein>
    <recommendedName>
        <fullName evidence="3">Lipoprotein</fullName>
    </recommendedName>
</protein>
<dbReference type="EMBL" id="CP045871">
    <property type="protein sequence ID" value="QGG80192.1"/>
    <property type="molecule type" value="Genomic_DNA"/>
</dbReference>
<gene>
    <name evidence="1" type="ORF">GH975_06225</name>
</gene>